<comment type="caution">
    <text evidence="1">The sequence shown here is derived from an EMBL/GenBank/DDBJ whole genome shotgun (WGS) entry which is preliminary data.</text>
</comment>
<dbReference type="Proteomes" id="UP001441944">
    <property type="component" value="Unassembled WGS sequence"/>
</dbReference>
<dbReference type="RefSeq" id="WP_353402614.1">
    <property type="nucleotide sequence ID" value="NZ_BAABWU010000027.1"/>
</dbReference>
<sequence length="92" mass="9719">MKGSSWILAGGILALVGCTDVNNSGPTVSQAHLAVLPEGVLALAAPNQDLDAVRIDAVDGCYVYRHKGPVETTYLPLRTTEGRPICSRVKET</sequence>
<name>A0ABQ0AS18_9RHOB</name>
<evidence type="ECO:0000313" key="1">
    <source>
        <dbReference type="EMBL" id="GAA6198671.1"/>
    </source>
</evidence>
<dbReference type="EMBL" id="BAABWU010000027">
    <property type="protein sequence ID" value="GAA6198671.1"/>
    <property type="molecule type" value="Genomic_DNA"/>
</dbReference>
<evidence type="ECO:0008006" key="3">
    <source>
        <dbReference type="Google" id="ProtNLM"/>
    </source>
</evidence>
<organism evidence="1 2">
    <name type="scientific">Pseudophaeobacter arcticus</name>
    <dbReference type="NCBI Taxonomy" id="385492"/>
    <lineage>
        <taxon>Bacteria</taxon>
        <taxon>Pseudomonadati</taxon>
        <taxon>Pseudomonadota</taxon>
        <taxon>Alphaproteobacteria</taxon>
        <taxon>Rhodobacterales</taxon>
        <taxon>Paracoccaceae</taxon>
        <taxon>Pseudophaeobacter</taxon>
    </lineage>
</organism>
<gene>
    <name evidence="1" type="ORF">NBRC116598_41160</name>
</gene>
<protein>
    <recommendedName>
        <fullName evidence="3">Lipoprotein</fullName>
    </recommendedName>
</protein>
<reference evidence="1 2" key="1">
    <citation type="submission" date="2024-04" db="EMBL/GenBank/DDBJ databases">
        <title>Draft genome sequence of Pseudophaeobacter arcticus NBRC 116598.</title>
        <authorList>
            <person name="Miyakawa T."/>
            <person name="Kusuya Y."/>
            <person name="Miura T."/>
        </authorList>
    </citation>
    <scope>NUCLEOTIDE SEQUENCE [LARGE SCALE GENOMIC DNA]</scope>
    <source>
        <strain evidence="1 2">SU-CL00105</strain>
    </source>
</reference>
<evidence type="ECO:0000313" key="2">
    <source>
        <dbReference type="Proteomes" id="UP001441944"/>
    </source>
</evidence>
<keyword evidence="2" id="KW-1185">Reference proteome</keyword>
<dbReference type="PROSITE" id="PS51257">
    <property type="entry name" value="PROKAR_LIPOPROTEIN"/>
    <property type="match status" value="1"/>
</dbReference>
<proteinExistence type="predicted"/>
<accession>A0ABQ0AS18</accession>